<sequence>MWTIVVTSVPNASIKNSVSNGVISVHLLSAPSWSMEATPTTLEKSNLLCFSL</sequence>
<reference evidence="2" key="1">
    <citation type="journal article" date="2019" name="Int. J. Syst. Evol. Microbiol.">
        <title>The Global Catalogue of Microorganisms (GCM) 10K type strain sequencing project: providing services to taxonomists for standard genome sequencing and annotation.</title>
        <authorList>
            <consortium name="The Broad Institute Genomics Platform"/>
            <consortium name="The Broad Institute Genome Sequencing Center for Infectious Disease"/>
            <person name="Wu L."/>
            <person name="Ma J."/>
        </authorList>
    </citation>
    <scope>NUCLEOTIDE SEQUENCE [LARGE SCALE GENOMIC DNA]</scope>
    <source>
        <strain evidence="2">JCM 15395</strain>
    </source>
</reference>
<dbReference type="Proteomes" id="UP001500866">
    <property type="component" value="Unassembled WGS sequence"/>
</dbReference>
<organism evidence="1 2">
    <name type="scientific">Virgibacillus siamensis</name>
    <dbReference type="NCBI Taxonomy" id="480071"/>
    <lineage>
        <taxon>Bacteria</taxon>
        <taxon>Bacillati</taxon>
        <taxon>Bacillota</taxon>
        <taxon>Bacilli</taxon>
        <taxon>Bacillales</taxon>
        <taxon>Bacillaceae</taxon>
        <taxon>Virgibacillus</taxon>
    </lineage>
</organism>
<name>A0ABP3R6X0_9BACI</name>
<keyword evidence="2" id="KW-1185">Reference proteome</keyword>
<evidence type="ECO:0000313" key="2">
    <source>
        <dbReference type="Proteomes" id="UP001500866"/>
    </source>
</evidence>
<protein>
    <submittedName>
        <fullName evidence="1">Uncharacterized protein</fullName>
    </submittedName>
</protein>
<comment type="caution">
    <text evidence="1">The sequence shown here is derived from an EMBL/GenBank/DDBJ whole genome shotgun (WGS) entry which is preliminary data.</text>
</comment>
<gene>
    <name evidence="1" type="ORF">GCM10009001_22260</name>
</gene>
<evidence type="ECO:0000313" key="1">
    <source>
        <dbReference type="EMBL" id="GAA0604625.1"/>
    </source>
</evidence>
<accession>A0ABP3R6X0</accession>
<proteinExistence type="predicted"/>
<dbReference type="EMBL" id="BAAADS010000016">
    <property type="protein sequence ID" value="GAA0604625.1"/>
    <property type="molecule type" value="Genomic_DNA"/>
</dbReference>